<keyword evidence="3" id="KW-1185">Reference proteome</keyword>
<dbReference type="InterPro" id="IPR052024">
    <property type="entry name" value="Methanogen_methyltrans"/>
</dbReference>
<protein>
    <submittedName>
        <fullName evidence="2">Uroporphyrinogen decarboxylase family protein</fullName>
        <ecNumber evidence="2">4.1.1.37</ecNumber>
    </submittedName>
</protein>
<organism evidence="2 3">
    <name type="scientific">Clostridium cylindrosporum DSM 605</name>
    <dbReference type="NCBI Taxonomy" id="1121307"/>
    <lineage>
        <taxon>Bacteria</taxon>
        <taxon>Bacillati</taxon>
        <taxon>Bacillota</taxon>
        <taxon>Clostridia</taxon>
        <taxon>Eubacteriales</taxon>
        <taxon>Clostridiaceae</taxon>
        <taxon>Clostridium</taxon>
    </lineage>
</organism>
<dbReference type="Pfam" id="PF01208">
    <property type="entry name" value="URO-D"/>
    <property type="match status" value="1"/>
</dbReference>
<dbReference type="PANTHER" id="PTHR47099:SF1">
    <property type="entry name" value="METHYLCOBAMIDE:COM METHYLTRANSFERASE MTBA"/>
    <property type="match status" value="1"/>
</dbReference>
<evidence type="ECO:0000259" key="1">
    <source>
        <dbReference type="Pfam" id="PF01208"/>
    </source>
</evidence>
<dbReference type="SUPFAM" id="SSF51726">
    <property type="entry name" value="UROD/MetE-like"/>
    <property type="match status" value="1"/>
</dbReference>
<dbReference type="PANTHER" id="PTHR47099">
    <property type="entry name" value="METHYLCOBAMIDE:COM METHYLTRANSFERASE MTBA"/>
    <property type="match status" value="1"/>
</dbReference>
<feature type="domain" description="Uroporphyrinogen decarboxylase (URO-D)" evidence="1">
    <location>
        <begin position="9"/>
        <end position="346"/>
    </location>
</feature>
<name>A0A0J8D7X1_CLOCY</name>
<dbReference type="STRING" id="1121307.CLCY_3c02480"/>
<evidence type="ECO:0000313" key="2">
    <source>
        <dbReference type="EMBL" id="KMT21977.1"/>
    </source>
</evidence>
<gene>
    <name evidence="2" type="ORF">CLCY_3c02480</name>
</gene>
<dbReference type="Proteomes" id="UP000036756">
    <property type="component" value="Unassembled WGS sequence"/>
</dbReference>
<reference evidence="2 3" key="1">
    <citation type="submission" date="2015-06" db="EMBL/GenBank/DDBJ databases">
        <title>Draft genome sequence of the purine-degrading Clostridium cylindrosporum HC-1 (DSM 605).</title>
        <authorList>
            <person name="Poehlein A."/>
            <person name="Schiel-Bengelsdorf B."/>
            <person name="Bengelsdorf F."/>
            <person name="Daniel R."/>
            <person name="Duerre P."/>
        </authorList>
    </citation>
    <scope>NUCLEOTIDE SEQUENCE [LARGE SCALE GENOMIC DNA]</scope>
    <source>
        <strain evidence="2 3">DSM 605</strain>
    </source>
</reference>
<dbReference type="InterPro" id="IPR000257">
    <property type="entry name" value="Uroporphyrinogen_deCOase"/>
</dbReference>
<comment type="caution">
    <text evidence="2">The sequence shown here is derived from an EMBL/GenBank/DDBJ whole genome shotgun (WGS) entry which is preliminary data.</text>
</comment>
<evidence type="ECO:0000313" key="3">
    <source>
        <dbReference type="Proteomes" id="UP000036756"/>
    </source>
</evidence>
<accession>A0A0J8D7X1</accession>
<keyword evidence="2" id="KW-0456">Lyase</keyword>
<dbReference type="InterPro" id="IPR038071">
    <property type="entry name" value="UROD/MetE-like_sf"/>
</dbReference>
<dbReference type="Gene3D" id="3.20.20.210">
    <property type="match status" value="1"/>
</dbReference>
<dbReference type="GO" id="GO:0004853">
    <property type="term" value="F:uroporphyrinogen decarboxylase activity"/>
    <property type="evidence" value="ECO:0007669"/>
    <property type="project" value="UniProtKB-EC"/>
</dbReference>
<dbReference type="GO" id="GO:0006779">
    <property type="term" value="P:porphyrin-containing compound biosynthetic process"/>
    <property type="evidence" value="ECO:0007669"/>
    <property type="project" value="InterPro"/>
</dbReference>
<proteinExistence type="predicted"/>
<dbReference type="CDD" id="cd03465">
    <property type="entry name" value="URO-D_like"/>
    <property type="match status" value="1"/>
</dbReference>
<dbReference type="EMBL" id="LFVU01000026">
    <property type="protein sequence ID" value="KMT21977.1"/>
    <property type="molecule type" value="Genomic_DNA"/>
</dbReference>
<dbReference type="AlphaFoldDB" id="A0A0J8D7X1"/>
<dbReference type="EC" id="4.1.1.37" evidence="2"/>
<sequence length="357" mass="39723">MNNISQNMTPKERISEYFKGNEVDRLPYVLMLGETAAKYAGVKVKDYYFNVDLMVEVEKYAIRELGAESAISKLTLRGIAEAIGSKIKYTEDSISYVEEFILDDYSKLGSLKLIDPYKDGRIPIVLEGLKRLQKEVGDFVPVGTDIAAPVSLAALVRGADKLLRDFRKNKEELHTLLEYLTECNLIFVKTVYDNFGIACGIDDPFISGNLISYKVFEEFGKPYLEKTIDGIYKITGQKPGLHICGKTKHLWNDIGNMNIGNFSVDNCEDIGELKQAIGNKVCIVGNVEPVDTLRYGSVDDIYREVKTCIEKASDSPKGYIAGPGCQMPIDTPIENIRAFGDAVKKYSKGAKIGTKCI</sequence>
<dbReference type="PATRIC" id="fig|1121307.3.peg.1601"/>